<evidence type="ECO:0000313" key="1">
    <source>
        <dbReference type="EMBL" id="KAB7519025.1"/>
    </source>
</evidence>
<gene>
    <name evidence="1" type="ORF">DP108_06330</name>
</gene>
<accession>A0A5N5UJV3</accession>
<dbReference type="EMBL" id="QMDY01000003">
    <property type="protein sequence ID" value="KAB7519025.1"/>
    <property type="molecule type" value="Genomic_DNA"/>
</dbReference>
<dbReference type="Proteomes" id="UP000326207">
    <property type="component" value="Unassembled WGS sequence"/>
</dbReference>
<organism evidence="1 2">
    <name type="scientific">Halosegnis rubeus</name>
    <dbReference type="NCBI Taxonomy" id="2212850"/>
    <lineage>
        <taxon>Archaea</taxon>
        <taxon>Methanobacteriati</taxon>
        <taxon>Methanobacteriota</taxon>
        <taxon>Stenosarchaea group</taxon>
        <taxon>Halobacteria</taxon>
        <taxon>Halobacteriales</taxon>
        <taxon>Natronomonadaceae</taxon>
        <taxon>Halosegnis</taxon>
    </lineage>
</organism>
<evidence type="ECO:0000313" key="2">
    <source>
        <dbReference type="Proteomes" id="UP000326207"/>
    </source>
</evidence>
<name>A0A5N5UJV3_9EURY</name>
<reference evidence="1 2" key="1">
    <citation type="submission" date="2019-10" db="EMBL/GenBank/DDBJ databases">
        <title>Unraveling microbial dark matter from salterns through culturing: the case of the genus Halosegnis.</title>
        <authorList>
            <person name="Duran-Viseras A."/>
            <person name="Andrei A.-S."/>
            <person name="Vera-Gargallo B."/>
            <person name="Ghai R."/>
            <person name="Sanchez-Porro C."/>
            <person name="Ventosa A."/>
        </authorList>
    </citation>
    <scope>NUCLEOTIDE SEQUENCE [LARGE SCALE GENOMIC DNA]</scope>
    <source>
        <strain evidence="1 2">F19-13</strain>
    </source>
</reference>
<dbReference type="AlphaFoldDB" id="A0A5N5UJV3"/>
<protein>
    <submittedName>
        <fullName evidence="1">Uncharacterized protein</fullName>
    </submittedName>
</protein>
<proteinExistence type="predicted"/>
<sequence length="68" mass="7940">MDRRKGVDKWRYTCPNGHTSWDRTNSHLWCPACARAADHDDDIDPEHYELLDKSAEKLIPWDSVEVVS</sequence>
<comment type="caution">
    <text evidence="1">The sequence shown here is derived from an EMBL/GenBank/DDBJ whole genome shotgun (WGS) entry which is preliminary data.</text>
</comment>